<dbReference type="AlphaFoldDB" id="L0HJX5"/>
<evidence type="ECO:0000313" key="4">
    <source>
        <dbReference type="Proteomes" id="UP000010824"/>
    </source>
</evidence>
<keyword evidence="2" id="KW-1133">Transmembrane helix</keyword>
<sequence length="213" mass="23295" precursor="true">MHTQDLVKIILAVVVCAGLLIVLVTFPGIPESSSSVQEPVPDNQTQTGSPVPSPGSHMPYETHLEIFEPDTGTTYRIYPDQVGYDPLLDNLTAVFHAIRFQAKCSLPYQEFQAMKTDYLFISVVSPGSLSARYCYNNESARCRNITSDEITVLLKKKAGNSTGTGCAETGSIFTYQNHTEGGIWSPGEENAALLEGLDRNVQDIIEHSNRVPA</sequence>
<accession>L0HJX5</accession>
<evidence type="ECO:0000313" key="3">
    <source>
        <dbReference type="EMBL" id="AGB03369.1"/>
    </source>
</evidence>
<proteinExistence type="predicted"/>
<reference evidence="4" key="1">
    <citation type="submission" date="2011-12" db="EMBL/GenBank/DDBJ databases">
        <title>Complete sequence of Methanoregula formicicum SMSP.</title>
        <authorList>
            <person name="Lucas S."/>
            <person name="Han J."/>
            <person name="Lapidus A."/>
            <person name="Cheng J.-F."/>
            <person name="Goodwin L."/>
            <person name="Pitluck S."/>
            <person name="Peters L."/>
            <person name="Ovchinnikova G."/>
            <person name="Teshima H."/>
            <person name="Detter J.C."/>
            <person name="Han C."/>
            <person name="Tapia R."/>
            <person name="Land M."/>
            <person name="Hauser L."/>
            <person name="Kyrpides N."/>
            <person name="Ivanova N."/>
            <person name="Pagani I."/>
            <person name="Imachi H."/>
            <person name="Tamaki H."/>
            <person name="Sekiguchi Y."/>
            <person name="Kamagata Y."/>
            <person name="Cadillo-Quiroz H."/>
            <person name="Zinder S."/>
            <person name="Liu W.-T."/>
            <person name="Woyke T."/>
        </authorList>
    </citation>
    <scope>NUCLEOTIDE SEQUENCE [LARGE SCALE GENOMIC DNA]</scope>
    <source>
        <strain evidence="4">DSM 22288 / NBRC 105244 / SMSP</strain>
    </source>
</reference>
<dbReference type="eggNOG" id="arCOG10344">
    <property type="taxonomic scope" value="Archaea"/>
</dbReference>
<dbReference type="HOGENOM" id="CLU_1292039_0_0_2"/>
<evidence type="ECO:0000256" key="1">
    <source>
        <dbReference type="SAM" id="MobiDB-lite"/>
    </source>
</evidence>
<dbReference type="Proteomes" id="UP000010824">
    <property type="component" value="Chromosome"/>
</dbReference>
<gene>
    <name evidence="3" type="ordered locus">Metfor_2365</name>
</gene>
<keyword evidence="2" id="KW-0812">Transmembrane</keyword>
<name>L0HJX5_METFS</name>
<feature type="transmembrane region" description="Helical" evidence="2">
    <location>
        <begin position="6"/>
        <end position="26"/>
    </location>
</feature>
<dbReference type="KEGG" id="mfo:Metfor_2365"/>
<protein>
    <submittedName>
        <fullName evidence="3">Uncharacterized protein</fullName>
    </submittedName>
</protein>
<evidence type="ECO:0000256" key="2">
    <source>
        <dbReference type="SAM" id="Phobius"/>
    </source>
</evidence>
<organism evidence="3 4">
    <name type="scientific">Methanoregula formicica (strain DSM 22288 / NBRC 105244 / SMSP)</name>
    <dbReference type="NCBI Taxonomy" id="593750"/>
    <lineage>
        <taxon>Archaea</taxon>
        <taxon>Methanobacteriati</taxon>
        <taxon>Methanobacteriota</taxon>
        <taxon>Stenosarchaea group</taxon>
        <taxon>Methanomicrobia</taxon>
        <taxon>Methanomicrobiales</taxon>
        <taxon>Methanoregulaceae</taxon>
        <taxon>Methanoregula</taxon>
    </lineage>
</organism>
<dbReference type="EMBL" id="CP003167">
    <property type="protein sequence ID" value="AGB03369.1"/>
    <property type="molecule type" value="Genomic_DNA"/>
</dbReference>
<feature type="region of interest" description="Disordered" evidence="1">
    <location>
        <begin position="33"/>
        <end position="60"/>
    </location>
</feature>
<keyword evidence="2" id="KW-0472">Membrane</keyword>
<dbReference type="InParanoid" id="L0HJX5"/>
<reference evidence="3 4" key="2">
    <citation type="journal article" date="2014" name="Genome Announc.">
        <title>Complete Genome Sequence of Methanoregula formicica SMSPT, a Mesophilic Hydrogenotrophic Methanogen Isolated from a Methanogenic Upflow Anaerobic Sludge Blanket Reactor.</title>
        <authorList>
            <person name="Yamamoto K."/>
            <person name="Tamaki H."/>
            <person name="Cadillo-Quiroz H."/>
            <person name="Imachi H."/>
            <person name="Kyrpides N."/>
            <person name="Woyke T."/>
            <person name="Goodwin L."/>
            <person name="Zinder S.H."/>
            <person name="Kamagata Y."/>
            <person name="Liu W.T."/>
        </authorList>
    </citation>
    <scope>NUCLEOTIDE SEQUENCE [LARGE SCALE GENOMIC DNA]</scope>
    <source>
        <strain evidence="4">DSM 22288 / NBRC 105244 / SMSP</strain>
    </source>
</reference>
<keyword evidence="4" id="KW-1185">Reference proteome</keyword>